<evidence type="ECO:0000256" key="1">
    <source>
        <dbReference type="SAM" id="Phobius"/>
    </source>
</evidence>
<evidence type="ECO:0000259" key="2">
    <source>
        <dbReference type="Pfam" id="PF13962"/>
    </source>
</evidence>
<organism evidence="3 4">
    <name type="scientific">Salix udensis</name>
    <dbReference type="NCBI Taxonomy" id="889485"/>
    <lineage>
        <taxon>Eukaryota</taxon>
        <taxon>Viridiplantae</taxon>
        <taxon>Streptophyta</taxon>
        <taxon>Embryophyta</taxon>
        <taxon>Tracheophyta</taxon>
        <taxon>Spermatophyta</taxon>
        <taxon>Magnoliopsida</taxon>
        <taxon>eudicotyledons</taxon>
        <taxon>Gunneridae</taxon>
        <taxon>Pentapetalae</taxon>
        <taxon>rosids</taxon>
        <taxon>fabids</taxon>
        <taxon>Malpighiales</taxon>
        <taxon>Salicaceae</taxon>
        <taxon>Saliceae</taxon>
        <taxon>Salix</taxon>
    </lineage>
</organism>
<keyword evidence="1" id="KW-0812">Transmembrane</keyword>
<dbReference type="Proteomes" id="UP001162972">
    <property type="component" value="Chromosome 8"/>
</dbReference>
<dbReference type="Pfam" id="PF13962">
    <property type="entry name" value="PGG"/>
    <property type="match status" value="1"/>
</dbReference>
<gene>
    <name evidence="3" type="ORF">OIU84_020460</name>
</gene>
<reference evidence="3 4" key="2">
    <citation type="journal article" date="2023" name="Int. J. Mol. Sci.">
        <title>De Novo Assembly and Annotation of 11 Diverse Shrub Willow (Salix) Genomes Reveals Novel Gene Organization in Sex-Linked Regions.</title>
        <authorList>
            <person name="Hyden B."/>
            <person name="Feng K."/>
            <person name="Yates T.B."/>
            <person name="Jawdy S."/>
            <person name="Cereghino C."/>
            <person name="Smart L.B."/>
            <person name="Muchero W."/>
        </authorList>
    </citation>
    <scope>NUCLEOTIDE SEQUENCE [LARGE SCALE GENOMIC DNA]</scope>
    <source>
        <tissue evidence="3">Shoot tip</tissue>
    </source>
</reference>
<dbReference type="GO" id="GO:0016020">
    <property type="term" value="C:membrane"/>
    <property type="evidence" value="ECO:0007669"/>
    <property type="project" value="TreeGrafter"/>
</dbReference>
<protein>
    <recommendedName>
        <fullName evidence="2">PGG domain-containing protein</fullName>
    </recommendedName>
</protein>
<evidence type="ECO:0000313" key="4">
    <source>
        <dbReference type="Proteomes" id="UP001162972"/>
    </source>
</evidence>
<evidence type="ECO:0000313" key="3">
    <source>
        <dbReference type="EMBL" id="KAJ6428805.1"/>
    </source>
</evidence>
<keyword evidence="1" id="KW-1133">Transmembrane helix</keyword>
<dbReference type="EMBL" id="JAPFFJ010000004">
    <property type="protein sequence ID" value="KAJ6428805.1"/>
    <property type="molecule type" value="Genomic_DNA"/>
</dbReference>
<dbReference type="AlphaFoldDB" id="A0AAD6KTU8"/>
<accession>A0AAD6KTU8</accession>
<keyword evidence="1" id="KW-0472">Membrane</keyword>
<proteinExistence type="predicted"/>
<sequence>MTTGDDNLRNLFMSSIAYRHEKMFSLLYGLETGRALFVPVIDSSHNTMLHLAANLSPPSQLARISGAALQMQRELQWYKEVESIINPTDKDFPNVKGQIARELFTCEHKDLLVKGEEWMKGSATSCTVVGALIITFMFTVAFTVPGGNVQETGYLIFKDEKSFVVFIVADAISLFFINISVDVFRNSYVPIRRGRFPQILAHQVNLRPFHAFLVHCSHDGNLLRCSHNYAEWGIGNCNSSYAAG</sequence>
<keyword evidence="4" id="KW-1185">Reference proteome</keyword>
<dbReference type="EMBL" id="JAPFFJ010000004">
    <property type="protein sequence ID" value="KAJ6428806.1"/>
    <property type="molecule type" value="Genomic_DNA"/>
</dbReference>
<dbReference type="PANTHER" id="PTHR24177">
    <property type="entry name" value="CASKIN"/>
    <property type="match status" value="1"/>
</dbReference>
<feature type="transmembrane region" description="Helical" evidence="1">
    <location>
        <begin position="163"/>
        <end position="184"/>
    </location>
</feature>
<dbReference type="InterPro" id="IPR026961">
    <property type="entry name" value="PGG_dom"/>
</dbReference>
<dbReference type="PANTHER" id="PTHR24177:SF329">
    <property type="entry name" value="ANKYRIN REPEAT PROTEIN"/>
    <property type="match status" value="1"/>
</dbReference>
<name>A0AAD6KTU8_9ROSI</name>
<feature type="transmembrane region" description="Helical" evidence="1">
    <location>
        <begin position="123"/>
        <end position="143"/>
    </location>
</feature>
<reference evidence="3" key="1">
    <citation type="submission" date="2022-10" db="EMBL/GenBank/DDBJ databases">
        <authorList>
            <person name="Hyden B.L."/>
            <person name="Feng K."/>
            <person name="Yates T."/>
            <person name="Jawdy S."/>
            <person name="Smart L.B."/>
            <person name="Muchero W."/>
        </authorList>
    </citation>
    <scope>NUCLEOTIDE SEQUENCE</scope>
    <source>
        <tissue evidence="3">Shoot tip</tissue>
    </source>
</reference>
<dbReference type="EMBL" id="JAPFFJ010000004">
    <property type="protein sequence ID" value="KAJ6428807.1"/>
    <property type="molecule type" value="Genomic_DNA"/>
</dbReference>
<comment type="caution">
    <text evidence="3">The sequence shown here is derived from an EMBL/GenBank/DDBJ whole genome shotgun (WGS) entry which is preliminary data.</text>
</comment>
<feature type="domain" description="PGG" evidence="2">
    <location>
        <begin position="116"/>
        <end position="181"/>
    </location>
</feature>